<dbReference type="EMBL" id="BART01010237">
    <property type="protein sequence ID" value="GAG86852.1"/>
    <property type="molecule type" value="Genomic_DNA"/>
</dbReference>
<proteinExistence type="predicted"/>
<accession>X1C0H0</accession>
<name>X1C0H0_9ZZZZ</name>
<gene>
    <name evidence="2" type="ORF">S01H4_22357</name>
</gene>
<feature type="compositionally biased region" description="Polar residues" evidence="1">
    <location>
        <begin position="16"/>
        <end position="48"/>
    </location>
</feature>
<protein>
    <submittedName>
        <fullName evidence="2">Uncharacterized protein</fullName>
    </submittedName>
</protein>
<reference evidence="2" key="1">
    <citation type="journal article" date="2014" name="Front. Microbiol.">
        <title>High frequency of phylogenetically diverse reductive dehalogenase-homologous genes in deep subseafloor sedimentary metagenomes.</title>
        <authorList>
            <person name="Kawai M."/>
            <person name="Futagami T."/>
            <person name="Toyoda A."/>
            <person name="Takaki Y."/>
            <person name="Nishi S."/>
            <person name="Hori S."/>
            <person name="Arai W."/>
            <person name="Tsubouchi T."/>
            <person name="Morono Y."/>
            <person name="Uchiyama I."/>
            <person name="Ito T."/>
            <person name="Fujiyama A."/>
            <person name="Inagaki F."/>
            <person name="Takami H."/>
        </authorList>
    </citation>
    <scope>NUCLEOTIDE SEQUENCE</scope>
    <source>
        <strain evidence="2">Expedition CK06-06</strain>
    </source>
</reference>
<organism evidence="2">
    <name type="scientific">marine sediment metagenome</name>
    <dbReference type="NCBI Taxonomy" id="412755"/>
    <lineage>
        <taxon>unclassified sequences</taxon>
        <taxon>metagenomes</taxon>
        <taxon>ecological metagenomes</taxon>
    </lineage>
</organism>
<comment type="caution">
    <text evidence="2">The sequence shown here is derived from an EMBL/GenBank/DDBJ whole genome shotgun (WGS) entry which is preliminary data.</text>
</comment>
<feature type="region of interest" description="Disordered" evidence="1">
    <location>
        <begin position="1"/>
        <end position="48"/>
    </location>
</feature>
<evidence type="ECO:0000256" key="1">
    <source>
        <dbReference type="SAM" id="MobiDB-lite"/>
    </source>
</evidence>
<evidence type="ECO:0000313" key="2">
    <source>
        <dbReference type="EMBL" id="GAG86852.1"/>
    </source>
</evidence>
<feature type="compositionally biased region" description="Basic and acidic residues" evidence="1">
    <location>
        <begin position="1"/>
        <end position="15"/>
    </location>
</feature>
<dbReference type="AlphaFoldDB" id="X1C0H0"/>
<sequence length="48" mass="5481">MKKVKGKDGIKKDNSEYLQNGNKTNLNNQKFDYQPNKTNNDYSTGLAD</sequence>